<dbReference type="Proteomes" id="UP001642483">
    <property type="component" value="Unassembled WGS sequence"/>
</dbReference>
<dbReference type="PANTHER" id="PTHR32289">
    <property type="entry name" value="PROTEIN FAM167A"/>
    <property type="match status" value="1"/>
</dbReference>
<proteinExistence type="inferred from homology"/>
<protein>
    <submittedName>
        <fullName evidence="3">Uncharacterized protein</fullName>
    </submittedName>
</protein>
<comment type="caution">
    <text evidence="3">The sequence shown here is derived from an EMBL/GenBank/DDBJ whole genome shotgun (WGS) entry which is preliminary data.</text>
</comment>
<organism evidence="3 4">
    <name type="scientific">Clavelina lepadiformis</name>
    <name type="common">Light-bulb sea squirt</name>
    <name type="synonym">Ascidia lepadiformis</name>
    <dbReference type="NCBI Taxonomy" id="159417"/>
    <lineage>
        <taxon>Eukaryota</taxon>
        <taxon>Metazoa</taxon>
        <taxon>Chordata</taxon>
        <taxon>Tunicata</taxon>
        <taxon>Ascidiacea</taxon>
        <taxon>Aplousobranchia</taxon>
        <taxon>Clavelinidae</taxon>
        <taxon>Clavelina</taxon>
    </lineage>
</organism>
<accession>A0ABP0FX27</accession>
<dbReference type="Pfam" id="PF11652">
    <property type="entry name" value="FAM167"/>
    <property type="match status" value="1"/>
</dbReference>
<evidence type="ECO:0000256" key="2">
    <source>
        <dbReference type="SAM" id="MobiDB-lite"/>
    </source>
</evidence>
<gene>
    <name evidence="3" type="ORF">CVLEPA_LOCUS15128</name>
</gene>
<evidence type="ECO:0000313" key="3">
    <source>
        <dbReference type="EMBL" id="CAK8684127.1"/>
    </source>
</evidence>
<dbReference type="PANTHER" id="PTHR32289:SF1">
    <property type="entry name" value="PROTEIN FAM167A-LIKE"/>
    <property type="match status" value="1"/>
</dbReference>
<feature type="compositionally biased region" description="Basic and acidic residues" evidence="2">
    <location>
        <begin position="156"/>
        <end position="165"/>
    </location>
</feature>
<feature type="region of interest" description="Disordered" evidence="2">
    <location>
        <begin position="155"/>
        <end position="177"/>
    </location>
</feature>
<sequence length="320" mass="36345">MIMMMTQNLQAVHTLMRTPVSKMGNATSKPSTPNDFRKLKEISDKLNLPTRRPSVVQWKQIIENRKSRGQYATSGEPQYLDAIAAQGLSDSDSADELNNCDTKCRVDNYPFSIIQEQQETPTKMSTMNPLAASVPTPIRRLRRIARNVIPEIQAEDCSRKTRESNSEGITNDDVSLSSTISSHSTISDINMEDVSKASLSSDTSPSNEDLNARYRNVTQAFEKIRRDLVIMRIEDNKLARKLLDVRGKMNLLRAQKSCEEHAEMLDDITYELEEEEELTGLIKACDLSDRKPAFLLSEFSPLRNIGVSRMNLNRRRFSIR</sequence>
<name>A0ABP0FX27_CLALP</name>
<dbReference type="InterPro" id="IPR024280">
    <property type="entry name" value="FAM167"/>
</dbReference>
<dbReference type="EMBL" id="CAWYQH010000097">
    <property type="protein sequence ID" value="CAK8684127.1"/>
    <property type="molecule type" value="Genomic_DNA"/>
</dbReference>
<evidence type="ECO:0000313" key="4">
    <source>
        <dbReference type="Proteomes" id="UP001642483"/>
    </source>
</evidence>
<comment type="similarity">
    <text evidence="1">Belongs to the FAM167 (SEC) family.</text>
</comment>
<keyword evidence="4" id="KW-1185">Reference proteome</keyword>
<dbReference type="InterPro" id="IPR051771">
    <property type="entry name" value="FAM167_domain"/>
</dbReference>
<evidence type="ECO:0000256" key="1">
    <source>
        <dbReference type="ARBA" id="ARBA00005489"/>
    </source>
</evidence>
<reference evidence="3 4" key="1">
    <citation type="submission" date="2024-02" db="EMBL/GenBank/DDBJ databases">
        <authorList>
            <person name="Daric V."/>
            <person name="Darras S."/>
        </authorList>
    </citation>
    <scope>NUCLEOTIDE SEQUENCE [LARGE SCALE GENOMIC DNA]</scope>
</reference>